<dbReference type="Gene3D" id="1.10.8.60">
    <property type="match status" value="1"/>
</dbReference>
<dbReference type="Gene3D" id="3.40.50.300">
    <property type="entry name" value="P-loop containing nucleotide triphosphate hydrolases"/>
    <property type="match status" value="1"/>
</dbReference>
<keyword evidence="3" id="KW-1185">Reference proteome</keyword>
<gene>
    <name evidence="2" type="primary">hda</name>
    <name evidence="2" type="ORF">CF392_12800</name>
</gene>
<comment type="caution">
    <text evidence="2">The sequence shown here is derived from an EMBL/GenBank/DDBJ whole genome shotgun (WGS) entry which is preliminary data.</text>
</comment>
<dbReference type="GO" id="GO:0032297">
    <property type="term" value="P:negative regulation of DNA-templated DNA replication initiation"/>
    <property type="evidence" value="ECO:0007669"/>
    <property type="project" value="InterPro"/>
</dbReference>
<dbReference type="Pfam" id="PF22688">
    <property type="entry name" value="Hda_lid"/>
    <property type="match status" value="1"/>
</dbReference>
<dbReference type="GO" id="GO:0006270">
    <property type="term" value="P:DNA replication initiation"/>
    <property type="evidence" value="ECO:0007669"/>
    <property type="project" value="TreeGrafter"/>
</dbReference>
<dbReference type="PANTHER" id="PTHR30050:SF5">
    <property type="entry name" value="DNAA REGULATORY INACTIVATOR HDA"/>
    <property type="match status" value="1"/>
</dbReference>
<dbReference type="InterPro" id="IPR027417">
    <property type="entry name" value="P-loop_NTPase"/>
</dbReference>
<dbReference type="AlphaFoldDB" id="A0A2A2I1B2"/>
<dbReference type="InterPro" id="IPR055199">
    <property type="entry name" value="Hda_lid"/>
</dbReference>
<dbReference type="SUPFAM" id="SSF52540">
    <property type="entry name" value="P-loop containing nucleoside triphosphate hydrolases"/>
    <property type="match status" value="1"/>
</dbReference>
<evidence type="ECO:0000313" key="3">
    <source>
        <dbReference type="Proteomes" id="UP000218332"/>
    </source>
</evidence>
<dbReference type="OrthoDB" id="9784878at2"/>
<dbReference type="NCBIfam" id="TIGR03420">
    <property type="entry name" value="DnaA_homol_Hda"/>
    <property type="match status" value="1"/>
</dbReference>
<evidence type="ECO:0000259" key="1">
    <source>
        <dbReference type="Pfam" id="PF22688"/>
    </source>
</evidence>
<reference evidence="2 3" key="1">
    <citation type="submission" date="2017-07" db="EMBL/GenBank/DDBJ databases">
        <title>Tamlnaduibacter salinus (Mi-7) genome sequencing.</title>
        <authorList>
            <person name="Verma A."/>
            <person name="Krishnamurthi S."/>
        </authorList>
    </citation>
    <scope>NUCLEOTIDE SEQUENCE [LARGE SCALE GENOMIC DNA]</scope>
    <source>
        <strain evidence="2 3">Mi-7</strain>
    </source>
</reference>
<feature type="domain" description="Hda lid" evidence="1">
    <location>
        <begin position="170"/>
        <end position="234"/>
    </location>
</feature>
<sequence>MEGGTMKGAQLTLGVRLRDDARFGNYLGDRNGESAARLQALTQDRTLPLIVLCGDSGTGKSHLLQAVCHAGEARGESALCLDMRELLEVGAGVLEGLSATRTLCLDNLEAVFGDPDWEEAVFHLFNRMGDEGHQLVVSLTEPPSAHPPALSDLASRLGHGVILQLALPRDEDRLRILGDRAAERGLELPDDVSRFILRRASRHTGELLSILERLDEGSLREQRRLTIPFVKQTLGWNTAAATGTTDTDST</sequence>
<dbReference type="EMBL" id="NMPM01000079">
    <property type="protein sequence ID" value="PAV25086.1"/>
    <property type="molecule type" value="Genomic_DNA"/>
</dbReference>
<proteinExistence type="predicted"/>
<protein>
    <submittedName>
        <fullName evidence="2">DnaA regulatory inactivator Hda</fullName>
    </submittedName>
</protein>
<dbReference type="RefSeq" id="WP_095611847.1">
    <property type="nucleotide sequence ID" value="NZ_NMPM01000079.1"/>
</dbReference>
<dbReference type="InterPro" id="IPR025662">
    <property type="entry name" value="Sigma_54_int_dom_ATP-bd_1"/>
</dbReference>
<dbReference type="InterPro" id="IPR017788">
    <property type="entry name" value="Hda"/>
</dbReference>
<dbReference type="PANTHER" id="PTHR30050">
    <property type="entry name" value="CHROMOSOMAL REPLICATION INITIATOR PROTEIN DNAA"/>
    <property type="match status" value="1"/>
</dbReference>
<name>A0A2A2I1B2_9GAMM</name>
<organism evidence="2 3">
    <name type="scientific">Tamilnaduibacter salinus</name>
    <dbReference type="NCBI Taxonomy" id="1484056"/>
    <lineage>
        <taxon>Bacteria</taxon>
        <taxon>Pseudomonadati</taxon>
        <taxon>Pseudomonadota</taxon>
        <taxon>Gammaproteobacteria</taxon>
        <taxon>Pseudomonadales</taxon>
        <taxon>Marinobacteraceae</taxon>
        <taxon>Tamilnaduibacter</taxon>
    </lineage>
</organism>
<evidence type="ECO:0000313" key="2">
    <source>
        <dbReference type="EMBL" id="PAV25086.1"/>
    </source>
</evidence>
<dbReference type="PROSITE" id="PS00675">
    <property type="entry name" value="SIGMA54_INTERACT_1"/>
    <property type="match status" value="1"/>
</dbReference>
<accession>A0A2A2I1B2</accession>
<dbReference type="Proteomes" id="UP000218332">
    <property type="component" value="Unassembled WGS sequence"/>
</dbReference>